<dbReference type="Gene3D" id="1.10.510.10">
    <property type="entry name" value="Transferase(Phosphotransferase) domain 1"/>
    <property type="match status" value="1"/>
</dbReference>
<gene>
    <name evidence="4" type="ORF">MUK42_06023</name>
</gene>
<dbReference type="AlphaFoldDB" id="A0A9E7HD73"/>
<dbReference type="InterPro" id="IPR024788">
    <property type="entry name" value="Malectin-like_Carb-bd_dom"/>
</dbReference>
<evidence type="ECO:0000313" key="5">
    <source>
        <dbReference type="Proteomes" id="UP001055439"/>
    </source>
</evidence>
<dbReference type="Proteomes" id="UP001055439">
    <property type="component" value="Chromosome 8"/>
</dbReference>
<dbReference type="SUPFAM" id="SSF56112">
    <property type="entry name" value="Protein kinase-like (PK-like)"/>
    <property type="match status" value="1"/>
</dbReference>
<dbReference type="SMART" id="SM00220">
    <property type="entry name" value="S_TKc"/>
    <property type="match status" value="1"/>
</dbReference>
<dbReference type="Pfam" id="PF07714">
    <property type="entry name" value="PK_Tyr_Ser-Thr"/>
    <property type="match status" value="1"/>
</dbReference>
<dbReference type="GO" id="GO:0004672">
    <property type="term" value="F:protein kinase activity"/>
    <property type="evidence" value="ECO:0007669"/>
    <property type="project" value="InterPro"/>
</dbReference>
<comment type="subcellular location">
    <subcellularLocation>
        <location evidence="1">Membrane</location>
        <topology evidence="1">Single-pass membrane protein</topology>
    </subcellularLocation>
</comment>
<keyword evidence="5" id="KW-1185">Reference proteome</keyword>
<dbReference type="OrthoDB" id="2017114at2759"/>
<reference evidence="4" key="1">
    <citation type="submission" date="2022-05" db="EMBL/GenBank/DDBJ databases">
        <title>The Musa troglodytarum L. genome provides insights into the mechanism of non-climacteric behaviour and enrichment of carotenoids.</title>
        <authorList>
            <person name="Wang J."/>
        </authorList>
    </citation>
    <scope>NUCLEOTIDE SEQUENCE</scope>
    <source>
        <tissue evidence="4">Leaf</tissue>
    </source>
</reference>
<evidence type="ECO:0000313" key="4">
    <source>
        <dbReference type="EMBL" id="URE32354.1"/>
    </source>
</evidence>
<dbReference type="GO" id="GO:0005524">
    <property type="term" value="F:ATP binding"/>
    <property type="evidence" value="ECO:0007669"/>
    <property type="project" value="InterPro"/>
</dbReference>
<feature type="domain" description="Protein kinase" evidence="3">
    <location>
        <begin position="385"/>
        <end position="710"/>
    </location>
</feature>
<keyword evidence="2" id="KW-0732">Signal</keyword>
<sequence>MGVTMEFCFSSGKMASVWCFVLLSLAMAVLPVHCQSTDALGFISIDSGIAPGTTYIDPTTNMTYVSDTGFIDTGENHNISRAYVTNGMSRRWLSLRSFPNGTRNCYRITSITKGSKYLVRAWFMYGNYDGMNTQPLLFDLYLGVNLWANMNITGPDHFYPIEVITVASSDVFSVCLVNTGHGTPFISGLDVRPLKDMLYPAVNASRSLVLFKRLNMGHKDTYIRYPDDRHDRLWEPWSLPTWADISTNSTVENLSQDYFEAPSAVMQTAVTPVNSTTLLLSWDPYPGDVNQYFPILHISDFVKLSGTNVSRQFYVYVNGIQWLENPMTPDYLFSDAVYSIHPLGQFRSYNITLVALSNSTLPPILNALEIYSTLSDANVPSNDGDDLTSNQLNGSIPSALLEKSQNGFLTLRLEGNPYLCENGTSCKVTPSSKKKKITTPVIVILCIVPVTIVLVAQHLTRVHHRTLVSMVGYCNDGDYLALVYEYMAQGTLQDHLQGRTHSTRPLSWRQRLLIAVEAAEGLEYLHKGCKPALIHRDVKTANILLSEKLEAKIADFGLSKAFQSECADIALKCTSQASHQRPTMADVVVQLKESLELETSCDRTENLVTCSENLYTEVSDISDNNSALEIENIARISEKKPIDVGIVSSTNPTNWYRDDPCDRPWETVDVPSYWTTINTTSPVQIRAIDMFEVPSAVLQTAVAPVNSTEP</sequence>
<dbReference type="PANTHER" id="PTHR45631:SF202">
    <property type="entry name" value="SENESCENCE-INDUCED RECEPTOR-LIKE SERINE_THREONINE-PROTEIN KINASE"/>
    <property type="match status" value="1"/>
</dbReference>
<feature type="signal peptide" evidence="2">
    <location>
        <begin position="1"/>
        <end position="34"/>
    </location>
</feature>
<dbReference type="GO" id="GO:0016020">
    <property type="term" value="C:membrane"/>
    <property type="evidence" value="ECO:0007669"/>
    <property type="project" value="UniProtKB-SubCell"/>
</dbReference>
<dbReference type="PROSITE" id="PS00108">
    <property type="entry name" value="PROTEIN_KINASE_ST"/>
    <property type="match status" value="1"/>
</dbReference>
<evidence type="ECO:0000256" key="1">
    <source>
        <dbReference type="ARBA" id="ARBA00004167"/>
    </source>
</evidence>
<name>A0A9E7HD73_9LILI</name>
<accession>A0A9E7HD73</accession>
<dbReference type="InterPro" id="IPR008271">
    <property type="entry name" value="Ser/Thr_kinase_AS"/>
</dbReference>
<organism evidence="4 5">
    <name type="scientific">Musa troglodytarum</name>
    <name type="common">fe'i banana</name>
    <dbReference type="NCBI Taxonomy" id="320322"/>
    <lineage>
        <taxon>Eukaryota</taxon>
        <taxon>Viridiplantae</taxon>
        <taxon>Streptophyta</taxon>
        <taxon>Embryophyta</taxon>
        <taxon>Tracheophyta</taxon>
        <taxon>Spermatophyta</taxon>
        <taxon>Magnoliopsida</taxon>
        <taxon>Liliopsida</taxon>
        <taxon>Zingiberales</taxon>
        <taxon>Musaceae</taxon>
        <taxon>Musa</taxon>
    </lineage>
</organism>
<dbReference type="PANTHER" id="PTHR45631">
    <property type="entry name" value="OS07G0107800 PROTEIN-RELATED"/>
    <property type="match status" value="1"/>
</dbReference>
<keyword evidence="4" id="KW-0808">Transferase</keyword>
<evidence type="ECO:0000256" key="2">
    <source>
        <dbReference type="SAM" id="SignalP"/>
    </source>
</evidence>
<dbReference type="InterPro" id="IPR011009">
    <property type="entry name" value="Kinase-like_dom_sf"/>
</dbReference>
<evidence type="ECO:0000259" key="3">
    <source>
        <dbReference type="PROSITE" id="PS50011"/>
    </source>
</evidence>
<keyword evidence="4" id="KW-0675">Receptor</keyword>
<dbReference type="InterPro" id="IPR000719">
    <property type="entry name" value="Prot_kinase_dom"/>
</dbReference>
<dbReference type="InterPro" id="IPR001245">
    <property type="entry name" value="Ser-Thr/Tyr_kinase_cat_dom"/>
</dbReference>
<protein>
    <submittedName>
        <fullName evidence="4">Receptor-like protein kinase</fullName>
    </submittedName>
</protein>
<keyword evidence="4" id="KW-0418">Kinase</keyword>
<dbReference type="EMBL" id="CP097510">
    <property type="protein sequence ID" value="URE32354.1"/>
    <property type="molecule type" value="Genomic_DNA"/>
</dbReference>
<dbReference type="PROSITE" id="PS50011">
    <property type="entry name" value="PROTEIN_KINASE_DOM"/>
    <property type="match status" value="1"/>
</dbReference>
<feature type="chain" id="PRO_5038768845" evidence="2">
    <location>
        <begin position="35"/>
        <end position="710"/>
    </location>
</feature>
<dbReference type="Pfam" id="PF12819">
    <property type="entry name" value="Malectin_like"/>
    <property type="match status" value="2"/>
</dbReference>
<proteinExistence type="predicted"/>